<gene>
    <name evidence="2" type="ORF">E5161_00250</name>
</gene>
<organism evidence="2 3">
    <name type="scientific">Cohnella pontilimi</name>
    <dbReference type="NCBI Taxonomy" id="2564100"/>
    <lineage>
        <taxon>Bacteria</taxon>
        <taxon>Bacillati</taxon>
        <taxon>Bacillota</taxon>
        <taxon>Bacilli</taxon>
        <taxon>Bacillales</taxon>
        <taxon>Paenibacillaceae</taxon>
        <taxon>Cohnella</taxon>
    </lineage>
</organism>
<dbReference type="Proteomes" id="UP000309673">
    <property type="component" value="Unassembled WGS sequence"/>
</dbReference>
<dbReference type="AlphaFoldDB" id="A0A4U0FG97"/>
<comment type="caution">
    <text evidence="2">The sequence shown here is derived from an EMBL/GenBank/DDBJ whole genome shotgun (WGS) entry which is preliminary data.</text>
</comment>
<dbReference type="RefSeq" id="WP_136775601.1">
    <property type="nucleotide sequence ID" value="NZ_SUPK01000001.1"/>
</dbReference>
<keyword evidence="1" id="KW-0472">Membrane</keyword>
<keyword evidence="1" id="KW-1133">Transmembrane helix</keyword>
<keyword evidence="3" id="KW-1185">Reference proteome</keyword>
<reference evidence="2 3" key="1">
    <citation type="submission" date="2019-04" db="EMBL/GenBank/DDBJ databases">
        <title>Cohnella sp. nov., isolated from soil.</title>
        <authorList>
            <person name="Kim W."/>
        </authorList>
    </citation>
    <scope>NUCLEOTIDE SEQUENCE [LARGE SCALE GENOMIC DNA]</scope>
    <source>
        <strain evidence="2 3">CAU 1483</strain>
    </source>
</reference>
<sequence>MNESKHRLLFLWLVLLAFVSICLLALIDLFTYRARPGGHLSGNGNPAALFMIPFFLVYIAFVAVLGTSSNIVFRRGFFQRKFAAEWVCILIIIGISLCGLEKLYITEILATLGGGPSNPQSMIYGWSRFNQYTNNIFINYITFALGVLIAILTGYATALIQYIKDKEERIEHSNGNTG</sequence>
<evidence type="ECO:0000313" key="2">
    <source>
        <dbReference type="EMBL" id="TJY43880.1"/>
    </source>
</evidence>
<feature type="transmembrane region" description="Helical" evidence="1">
    <location>
        <begin position="48"/>
        <end position="73"/>
    </location>
</feature>
<feature type="transmembrane region" description="Helical" evidence="1">
    <location>
        <begin position="137"/>
        <end position="160"/>
    </location>
</feature>
<name>A0A4U0FG97_9BACL</name>
<evidence type="ECO:0000313" key="3">
    <source>
        <dbReference type="Proteomes" id="UP000309673"/>
    </source>
</evidence>
<keyword evidence="1" id="KW-0812">Transmembrane</keyword>
<proteinExistence type="predicted"/>
<feature type="transmembrane region" description="Helical" evidence="1">
    <location>
        <begin position="85"/>
        <end position="105"/>
    </location>
</feature>
<protein>
    <submittedName>
        <fullName evidence="2">Uncharacterized protein</fullName>
    </submittedName>
</protein>
<dbReference type="EMBL" id="SUPK01000001">
    <property type="protein sequence ID" value="TJY43880.1"/>
    <property type="molecule type" value="Genomic_DNA"/>
</dbReference>
<evidence type="ECO:0000256" key="1">
    <source>
        <dbReference type="SAM" id="Phobius"/>
    </source>
</evidence>
<accession>A0A4U0FG97</accession>
<dbReference type="OrthoDB" id="2617300at2"/>